<protein>
    <submittedName>
        <fullName evidence="1">Uncharacterized protein</fullName>
    </submittedName>
</protein>
<evidence type="ECO:0000313" key="2">
    <source>
        <dbReference type="Proteomes" id="UP001456513"/>
    </source>
</evidence>
<comment type="caution">
    <text evidence="1">The sequence shown here is derived from an EMBL/GenBank/DDBJ whole genome shotgun (WGS) entry which is preliminary data.</text>
</comment>
<dbReference type="Proteomes" id="UP001456513">
    <property type="component" value="Unassembled WGS sequence"/>
</dbReference>
<organism evidence="1 2">
    <name type="scientific">Rhodococcus navarretei</name>
    <dbReference type="NCBI Taxonomy" id="3128981"/>
    <lineage>
        <taxon>Bacteria</taxon>
        <taxon>Bacillati</taxon>
        <taxon>Actinomycetota</taxon>
        <taxon>Actinomycetes</taxon>
        <taxon>Mycobacteriales</taxon>
        <taxon>Nocardiaceae</taxon>
        <taxon>Rhodococcus</taxon>
    </lineage>
</organism>
<dbReference type="EMBL" id="JBBPCN010000001">
    <property type="protein sequence ID" value="MEK8074011.1"/>
    <property type="molecule type" value="Genomic_DNA"/>
</dbReference>
<gene>
    <name evidence="1" type="ORF">AABD04_24455</name>
</gene>
<proteinExistence type="predicted"/>
<evidence type="ECO:0000313" key="1">
    <source>
        <dbReference type="EMBL" id="MEK8074011.1"/>
    </source>
</evidence>
<name>A0ABU9D4U3_9NOCA</name>
<dbReference type="RefSeq" id="WP_341442831.1">
    <property type="nucleotide sequence ID" value="NZ_JBBPCN010000001.1"/>
</dbReference>
<accession>A0ABU9D4U3</accession>
<sequence length="266" mass="27087">MPRHIGLREYLVVHLEMYVQSGSGPHISRVNDTNFWGTGYLTLKDHPNKGYSTHDRCVTIAETDSPSVTFGGGIVSSKSGIRKNLIRRSVAVAVATAACALAVPATAMAQPEIGPIIDSGSAIIDSGSAILDGGNIIDNGARILGSGSAIAGGILGIDTGSANGGIATQQCNASTLSGEEGVTETLHDLGRTGPTSFVLSYDTVDVPDQIEVFYQGAPIHNTGYVGGSTGVGSVVVSVPAGTATAVLVRVTGPSGTVWTYTVSCPS</sequence>
<reference evidence="1 2" key="1">
    <citation type="submission" date="2024-03" db="EMBL/GenBank/DDBJ databases">
        <title>Rhodococcus navarretei sp. nov. and Pseudarthrobacter quantumdoti sp. nov., two new species with the ability to biosynthesize Quantum Dots isolated from soil samples at Union Glacier, Antarctica.</title>
        <authorList>
            <person name="Vargas M."/>
        </authorList>
    </citation>
    <scope>NUCLEOTIDE SEQUENCE [LARGE SCALE GENOMIC DNA]</scope>
    <source>
        <strain evidence="1 2">EXRC-4A-4</strain>
    </source>
</reference>
<keyword evidence="2" id="KW-1185">Reference proteome</keyword>